<accession>A0AAV4NQL2</accession>
<comment type="caution">
    <text evidence="1">The sequence shown here is derived from an EMBL/GenBank/DDBJ whole genome shotgun (WGS) entry which is preliminary data.</text>
</comment>
<dbReference type="EMBL" id="BPLQ01001983">
    <property type="protein sequence ID" value="GIX87235.1"/>
    <property type="molecule type" value="Genomic_DNA"/>
</dbReference>
<organism evidence="1 2">
    <name type="scientific">Caerostris darwini</name>
    <dbReference type="NCBI Taxonomy" id="1538125"/>
    <lineage>
        <taxon>Eukaryota</taxon>
        <taxon>Metazoa</taxon>
        <taxon>Ecdysozoa</taxon>
        <taxon>Arthropoda</taxon>
        <taxon>Chelicerata</taxon>
        <taxon>Arachnida</taxon>
        <taxon>Araneae</taxon>
        <taxon>Araneomorphae</taxon>
        <taxon>Entelegynae</taxon>
        <taxon>Araneoidea</taxon>
        <taxon>Araneidae</taxon>
        <taxon>Caerostris</taxon>
    </lineage>
</organism>
<keyword evidence="2" id="KW-1185">Reference proteome</keyword>
<dbReference type="Proteomes" id="UP001054837">
    <property type="component" value="Unassembled WGS sequence"/>
</dbReference>
<evidence type="ECO:0000313" key="1">
    <source>
        <dbReference type="EMBL" id="GIX87235.1"/>
    </source>
</evidence>
<reference evidence="1 2" key="1">
    <citation type="submission" date="2021-06" db="EMBL/GenBank/DDBJ databases">
        <title>Caerostris darwini draft genome.</title>
        <authorList>
            <person name="Kono N."/>
            <person name="Arakawa K."/>
        </authorList>
    </citation>
    <scope>NUCLEOTIDE SEQUENCE [LARGE SCALE GENOMIC DNA]</scope>
</reference>
<dbReference type="AlphaFoldDB" id="A0AAV4NQL2"/>
<proteinExistence type="predicted"/>
<sequence length="94" mass="10733">MTIQTQNCMLQILIFHNNSHVRSIFLKSLFITYFINIKDVISLNLNSSCSTGTSTKPELNCDDKSAQIIEENSLFAEDNIHRRLFKTTASTEYA</sequence>
<protein>
    <submittedName>
        <fullName evidence="1">Uncharacterized protein</fullName>
    </submittedName>
</protein>
<gene>
    <name evidence="1" type="ORF">CDAR_503571</name>
</gene>
<name>A0AAV4NQL2_9ARAC</name>
<evidence type="ECO:0000313" key="2">
    <source>
        <dbReference type="Proteomes" id="UP001054837"/>
    </source>
</evidence>